<dbReference type="AlphaFoldDB" id="A0A2I0K9C4"/>
<evidence type="ECO:0000256" key="1">
    <source>
        <dbReference type="SAM" id="MobiDB-lite"/>
    </source>
</evidence>
<feature type="compositionally biased region" description="Basic and acidic residues" evidence="1">
    <location>
        <begin position="55"/>
        <end position="86"/>
    </location>
</feature>
<dbReference type="Proteomes" id="UP000233551">
    <property type="component" value="Unassembled WGS sequence"/>
</dbReference>
<feature type="compositionally biased region" description="Polar residues" evidence="1">
    <location>
        <begin position="30"/>
        <end position="42"/>
    </location>
</feature>
<sequence>MKNKITAIAAKVKFLKSRSRRWVEDGVAPGSTTTARGITTAMSLRPPGSTYVSRPADHENMLSTRSGDKHRQREFATESTEKGARLVNEEADGVHEFGGGLNLHGHGPNAAPQAPGLLQLNATRGDDRTPLELSRSLRAEDGARRLRRNGEQWKAERASENDGGRMHGRCFKTLTS</sequence>
<comment type="caution">
    <text evidence="2">The sequence shown here is derived from an EMBL/GenBank/DDBJ whole genome shotgun (WGS) entry which is preliminary data.</text>
</comment>
<name>A0A2I0K9C4_PUNGR</name>
<dbReference type="EMBL" id="PGOL01000769">
    <property type="protein sequence ID" value="PKI65141.1"/>
    <property type="molecule type" value="Genomic_DNA"/>
</dbReference>
<feature type="compositionally biased region" description="Basic and acidic residues" evidence="1">
    <location>
        <begin position="142"/>
        <end position="165"/>
    </location>
</feature>
<feature type="region of interest" description="Disordered" evidence="1">
    <location>
        <begin position="97"/>
        <end position="116"/>
    </location>
</feature>
<evidence type="ECO:0000313" key="3">
    <source>
        <dbReference type="Proteomes" id="UP000233551"/>
    </source>
</evidence>
<gene>
    <name evidence="2" type="ORF">CRG98_014455</name>
</gene>
<keyword evidence="3" id="KW-1185">Reference proteome</keyword>
<feature type="region of interest" description="Disordered" evidence="1">
    <location>
        <begin position="142"/>
        <end position="167"/>
    </location>
</feature>
<accession>A0A2I0K9C4</accession>
<feature type="region of interest" description="Disordered" evidence="1">
    <location>
        <begin position="26"/>
        <end position="86"/>
    </location>
</feature>
<organism evidence="2 3">
    <name type="scientific">Punica granatum</name>
    <name type="common">Pomegranate</name>
    <dbReference type="NCBI Taxonomy" id="22663"/>
    <lineage>
        <taxon>Eukaryota</taxon>
        <taxon>Viridiplantae</taxon>
        <taxon>Streptophyta</taxon>
        <taxon>Embryophyta</taxon>
        <taxon>Tracheophyta</taxon>
        <taxon>Spermatophyta</taxon>
        <taxon>Magnoliopsida</taxon>
        <taxon>eudicotyledons</taxon>
        <taxon>Gunneridae</taxon>
        <taxon>Pentapetalae</taxon>
        <taxon>rosids</taxon>
        <taxon>malvids</taxon>
        <taxon>Myrtales</taxon>
        <taxon>Lythraceae</taxon>
        <taxon>Punica</taxon>
    </lineage>
</organism>
<proteinExistence type="predicted"/>
<reference evidence="2 3" key="1">
    <citation type="submission" date="2017-11" db="EMBL/GenBank/DDBJ databases">
        <title>De-novo sequencing of pomegranate (Punica granatum L.) genome.</title>
        <authorList>
            <person name="Akparov Z."/>
            <person name="Amiraslanov A."/>
            <person name="Hajiyeva S."/>
            <person name="Abbasov M."/>
            <person name="Kaur K."/>
            <person name="Hamwieh A."/>
            <person name="Solovyev V."/>
            <person name="Salamov A."/>
            <person name="Braich B."/>
            <person name="Kosarev P."/>
            <person name="Mahmoud A."/>
            <person name="Hajiyev E."/>
            <person name="Babayeva S."/>
            <person name="Izzatullayeva V."/>
            <person name="Mammadov A."/>
            <person name="Mammadov A."/>
            <person name="Sharifova S."/>
            <person name="Ojaghi J."/>
            <person name="Eynullazada K."/>
            <person name="Bayramov B."/>
            <person name="Abdulazimova A."/>
            <person name="Shahmuradov I."/>
        </authorList>
    </citation>
    <scope>NUCLEOTIDE SEQUENCE [LARGE SCALE GENOMIC DNA]</scope>
    <source>
        <strain evidence="3">cv. AG2017</strain>
        <tissue evidence="2">Leaf</tissue>
    </source>
</reference>
<protein>
    <submittedName>
        <fullName evidence="2">Uncharacterized protein</fullName>
    </submittedName>
</protein>
<evidence type="ECO:0000313" key="2">
    <source>
        <dbReference type="EMBL" id="PKI65141.1"/>
    </source>
</evidence>